<dbReference type="Proteomes" id="UP000754563">
    <property type="component" value="Unassembled WGS sequence"/>
</dbReference>
<dbReference type="Gene3D" id="3.40.190.80">
    <property type="match status" value="1"/>
</dbReference>
<dbReference type="InterPro" id="IPR000760">
    <property type="entry name" value="Inositol_monophosphatase-like"/>
</dbReference>
<feature type="binding site" evidence="7">
    <location>
        <position position="85"/>
    </location>
    <ligand>
        <name>Mg(2+)</name>
        <dbReference type="ChEBI" id="CHEBI:18420"/>
        <label>1</label>
        <note>catalytic</note>
    </ligand>
</feature>
<feature type="binding site" evidence="7">
    <location>
        <position position="88"/>
    </location>
    <ligand>
        <name>Mg(2+)</name>
        <dbReference type="ChEBI" id="CHEBI:18420"/>
        <label>1</label>
        <note>catalytic</note>
    </ligand>
</feature>
<evidence type="ECO:0000256" key="4">
    <source>
        <dbReference type="ARBA" id="ARBA00022723"/>
    </source>
</evidence>
<evidence type="ECO:0000256" key="2">
    <source>
        <dbReference type="ARBA" id="ARBA00001946"/>
    </source>
</evidence>
<proteinExistence type="inferred from homology"/>
<comment type="catalytic activity">
    <reaction evidence="1 8">
        <text>a myo-inositol phosphate + H2O = myo-inositol + phosphate</text>
        <dbReference type="Rhea" id="RHEA:24056"/>
        <dbReference type="ChEBI" id="CHEBI:15377"/>
        <dbReference type="ChEBI" id="CHEBI:17268"/>
        <dbReference type="ChEBI" id="CHEBI:43474"/>
        <dbReference type="ChEBI" id="CHEBI:84139"/>
        <dbReference type="EC" id="3.1.3.25"/>
    </reaction>
</comment>
<dbReference type="GO" id="GO:0008934">
    <property type="term" value="F:inositol monophosphate 1-phosphatase activity"/>
    <property type="evidence" value="ECO:0007669"/>
    <property type="project" value="InterPro"/>
</dbReference>
<keyword evidence="5 8" id="KW-0378">Hydrolase</keyword>
<feature type="binding site" evidence="7">
    <location>
        <position position="214"/>
    </location>
    <ligand>
        <name>Mg(2+)</name>
        <dbReference type="ChEBI" id="CHEBI:18420"/>
        <label>1</label>
        <note>catalytic</note>
    </ligand>
</feature>
<comment type="caution">
    <text evidence="9">The sequence shown here is derived from an EMBL/GenBank/DDBJ whole genome shotgun (WGS) entry which is preliminary data.</text>
</comment>
<evidence type="ECO:0000313" key="9">
    <source>
        <dbReference type="EMBL" id="MCA9385834.1"/>
    </source>
</evidence>
<evidence type="ECO:0000256" key="8">
    <source>
        <dbReference type="RuleBase" id="RU364068"/>
    </source>
</evidence>
<dbReference type="PROSITE" id="PS00630">
    <property type="entry name" value="IMP_2"/>
    <property type="match status" value="1"/>
</dbReference>
<evidence type="ECO:0000256" key="7">
    <source>
        <dbReference type="PIRSR" id="PIRSR600760-2"/>
    </source>
</evidence>
<dbReference type="GO" id="GO:0046854">
    <property type="term" value="P:phosphatidylinositol phosphate biosynthetic process"/>
    <property type="evidence" value="ECO:0007669"/>
    <property type="project" value="InterPro"/>
</dbReference>
<dbReference type="PANTHER" id="PTHR20854">
    <property type="entry name" value="INOSITOL MONOPHOSPHATASE"/>
    <property type="match status" value="1"/>
</dbReference>
<gene>
    <name evidence="9" type="ORF">KC717_04245</name>
</gene>
<dbReference type="GO" id="GO:0006020">
    <property type="term" value="P:inositol metabolic process"/>
    <property type="evidence" value="ECO:0007669"/>
    <property type="project" value="TreeGrafter"/>
</dbReference>
<dbReference type="GO" id="GO:0007165">
    <property type="term" value="P:signal transduction"/>
    <property type="evidence" value="ECO:0007669"/>
    <property type="project" value="TreeGrafter"/>
</dbReference>
<evidence type="ECO:0000313" key="10">
    <source>
        <dbReference type="Proteomes" id="UP000754563"/>
    </source>
</evidence>
<dbReference type="InterPro" id="IPR020550">
    <property type="entry name" value="Inositol_monophosphatase_CS"/>
</dbReference>
<dbReference type="GO" id="GO:0046872">
    <property type="term" value="F:metal ion binding"/>
    <property type="evidence" value="ECO:0007669"/>
    <property type="project" value="UniProtKB-KW"/>
</dbReference>
<reference evidence="9" key="2">
    <citation type="journal article" date="2021" name="Microbiome">
        <title>Successional dynamics and alternative stable states in a saline activated sludge microbial community over 9 years.</title>
        <authorList>
            <person name="Wang Y."/>
            <person name="Ye J."/>
            <person name="Ju F."/>
            <person name="Liu L."/>
            <person name="Boyd J.A."/>
            <person name="Deng Y."/>
            <person name="Parks D.H."/>
            <person name="Jiang X."/>
            <person name="Yin X."/>
            <person name="Woodcroft B.J."/>
            <person name="Tyson G.W."/>
            <person name="Hugenholtz P."/>
            <person name="Polz M.F."/>
            <person name="Zhang T."/>
        </authorList>
    </citation>
    <scope>NUCLEOTIDE SEQUENCE</scope>
    <source>
        <strain evidence="9">HKST-UBA11</strain>
    </source>
</reference>
<dbReference type="CDD" id="cd01639">
    <property type="entry name" value="IMPase"/>
    <property type="match status" value="1"/>
</dbReference>
<reference evidence="9" key="1">
    <citation type="submission" date="2020-04" db="EMBL/GenBank/DDBJ databases">
        <authorList>
            <person name="Zhang T."/>
        </authorList>
    </citation>
    <scope>NUCLEOTIDE SEQUENCE</scope>
    <source>
        <strain evidence="9">HKST-UBA11</strain>
    </source>
</reference>
<dbReference type="AlphaFoldDB" id="A0A955L8C1"/>
<keyword evidence="6 7" id="KW-0460">Magnesium</keyword>
<dbReference type="EC" id="3.1.3.25" evidence="8"/>
<accession>A0A955L8C1</accession>
<organism evidence="9 10">
    <name type="scientific">Candidatus Dojkabacteria bacterium</name>
    <dbReference type="NCBI Taxonomy" id="2099670"/>
    <lineage>
        <taxon>Bacteria</taxon>
        <taxon>Candidatus Dojkabacteria</taxon>
    </lineage>
</organism>
<evidence type="ECO:0000256" key="6">
    <source>
        <dbReference type="ARBA" id="ARBA00022842"/>
    </source>
</evidence>
<protein>
    <recommendedName>
        <fullName evidence="8">Inositol-1-monophosphatase</fullName>
        <ecNumber evidence="8">3.1.3.25</ecNumber>
    </recommendedName>
</protein>
<feature type="binding site" evidence="7">
    <location>
        <position position="87"/>
    </location>
    <ligand>
        <name>Mg(2+)</name>
        <dbReference type="ChEBI" id="CHEBI:18420"/>
        <label>1</label>
        <note>catalytic</note>
    </ligand>
</feature>
<dbReference type="SUPFAM" id="SSF56655">
    <property type="entry name" value="Carbohydrate phosphatase"/>
    <property type="match status" value="1"/>
</dbReference>
<evidence type="ECO:0000256" key="5">
    <source>
        <dbReference type="ARBA" id="ARBA00022801"/>
    </source>
</evidence>
<dbReference type="Gene3D" id="3.30.540.10">
    <property type="entry name" value="Fructose-1,6-Bisphosphatase, subunit A, domain 1"/>
    <property type="match status" value="1"/>
</dbReference>
<name>A0A955L8C1_9BACT</name>
<dbReference type="EMBL" id="JAGQLH010000048">
    <property type="protein sequence ID" value="MCA9385834.1"/>
    <property type="molecule type" value="Genomic_DNA"/>
</dbReference>
<dbReference type="InterPro" id="IPR033942">
    <property type="entry name" value="IMPase"/>
</dbReference>
<comment type="cofactor">
    <cofactor evidence="2 7 8">
        <name>Mg(2+)</name>
        <dbReference type="ChEBI" id="CHEBI:18420"/>
    </cofactor>
</comment>
<dbReference type="PRINTS" id="PR00377">
    <property type="entry name" value="IMPHPHTASES"/>
</dbReference>
<comment type="similarity">
    <text evidence="3 8">Belongs to the inositol monophosphatase superfamily.</text>
</comment>
<dbReference type="Pfam" id="PF00459">
    <property type="entry name" value="Inositol_P"/>
    <property type="match status" value="1"/>
</dbReference>
<feature type="binding site" evidence="7">
    <location>
        <position position="69"/>
    </location>
    <ligand>
        <name>Mg(2+)</name>
        <dbReference type="ChEBI" id="CHEBI:18420"/>
        <label>1</label>
        <note>catalytic</note>
    </ligand>
</feature>
<dbReference type="PANTHER" id="PTHR20854:SF4">
    <property type="entry name" value="INOSITOL-1-MONOPHOSPHATASE-RELATED"/>
    <property type="match status" value="1"/>
</dbReference>
<evidence type="ECO:0000256" key="3">
    <source>
        <dbReference type="ARBA" id="ARBA00009759"/>
    </source>
</evidence>
<dbReference type="InterPro" id="IPR020583">
    <property type="entry name" value="Inositol_monoP_metal-BS"/>
</dbReference>
<dbReference type="PROSITE" id="PS00629">
    <property type="entry name" value="IMP_1"/>
    <property type="match status" value="1"/>
</dbReference>
<keyword evidence="4 7" id="KW-0479">Metal-binding</keyword>
<sequence>MTDYKKELAVAIEAAEKAGKYLVENSDRISISDYKGSTHDYATEQDLQSQFSILKTIKDAFPEAKFLTEENTEEVDTNDTLWIVDPIDGTRMFAHGIYFYSISIALWDKGEVKAGVVYAPQYGKNMYTAIKGGGAFVNDSKIVTSNKHDSLAQSLVATAFPYERDMVDATMERMKLLIHRCEDIVRLGSCALENVIVAEGGLGSYMERGPKVWDIAAAKLIIEETGGLCTNFDGTPLDIFGKKNGKYYLEFVSSKNRQIHEEVIELLSSLT</sequence>
<evidence type="ECO:0000256" key="1">
    <source>
        <dbReference type="ARBA" id="ARBA00001033"/>
    </source>
</evidence>